<evidence type="ECO:0000313" key="3">
    <source>
        <dbReference type="Proteomes" id="UP001497480"/>
    </source>
</evidence>
<dbReference type="InterPro" id="IPR056694">
    <property type="entry name" value="DUF7792"/>
</dbReference>
<evidence type="ECO:0000259" key="1">
    <source>
        <dbReference type="Pfam" id="PF25055"/>
    </source>
</evidence>
<feature type="domain" description="DUF7792" evidence="1">
    <location>
        <begin position="4"/>
        <end position="78"/>
    </location>
</feature>
<sequence length="78" mass="8761">MAETWRKFPTICDILHSTLSVITATASLNLNYYPIHCIAADFTNNVERTLASVHKSKKHSNALHQVFAITTSADFRKV</sequence>
<evidence type="ECO:0000313" key="2">
    <source>
        <dbReference type="EMBL" id="CAL0325334.1"/>
    </source>
</evidence>
<comment type="caution">
    <text evidence="2">The sequence shown here is derived from an EMBL/GenBank/DDBJ whole genome shotgun (WGS) entry which is preliminary data.</text>
</comment>
<proteinExistence type="predicted"/>
<dbReference type="EMBL" id="CAXHTB010000018">
    <property type="protein sequence ID" value="CAL0325334.1"/>
    <property type="molecule type" value="Genomic_DNA"/>
</dbReference>
<organism evidence="2 3">
    <name type="scientific">Lupinus luteus</name>
    <name type="common">European yellow lupine</name>
    <dbReference type="NCBI Taxonomy" id="3873"/>
    <lineage>
        <taxon>Eukaryota</taxon>
        <taxon>Viridiplantae</taxon>
        <taxon>Streptophyta</taxon>
        <taxon>Embryophyta</taxon>
        <taxon>Tracheophyta</taxon>
        <taxon>Spermatophyta</taxon>
        <taxon>Magnoliopsida</taxon>
        <taxon>eudicotyledons</taxon>
        <taxon>Gunneridae</taxon>
        <taxon>Pentapetalae</taxon>
        <taxon>rosids</taxon>
        <taxon>fabids</taxon>
        <taxon>Fabales</taxon>
        <taxon>Fabaceae</taxon>
        <taxon>Papilionoideae</taxon>
        <taxon>50 kb inversion clade</taxon>
        <taxon>genistoids sensu lato</taxon>
        <taxon>core genistoids</taxon>
        <taxon>Genisteae</taxon>
        <taxon>Lupinus</taxon>
    </lineage>
</organism>
<name>A0AAV1XUT4_LUPLU</name>
<accession>A0AAV1XUT4</accession>
<gene>
    <name evidence="2" type="ORF">LLUT_LOCUS26394</name>
</gene>
<reference evidence="2 3" key="1">
    <citation type="submission" date="2024-03" db="EMBL/GenBank/DDBJ databases">
        <authorList>
            <person name="Martinez-Hernandez J."/>
        </authorList>
    </citation>
    <scope>NUCLEOTIDE SEQUENCE [LARGE SCALE GENOMIC DNA]</scope>
</reference>
<dbReference type="AlphaFoldDB" id="A0AAV1XUT4"/>
<keyword evidence="3" id="KW-1185">Reference proteome</keyword>
<dbReference type="Pfam" id="PF25055">
    <property type="entry name" value="DUF7792"/>
    <property type="match status" value="1"/>
</dbReference>
<dbReference type="Proteomes" id="UP001497480">
    <property type="component" value="Unassembled WGS sequence"/>
</dbReference>
<protein>
    <recommendedName>
        <fullName evidence="1">DUF7792 domain-containing protein</fullName>
    </recommendedName>
</protein>